<name>A0AAE0VT22_9BIVA</name>
<evidence type="ECO:0000313" key="2">
    <source>
        <dbReference type="Proteomes" id="UP001195483"/>
    </source>
</evidence>
<reference evidence="1" key="3">
    <citation type="submission" date="2023-05" db="EMBL/GenBank/DDBJ databases">
        <authorList>
            <person name="Smith C.H."/>
        </authorList>
    </citation>
    <scope>NUCLEOTIDE SEQUENCE</scope>
    <source>
        <strain evidence="1">CHS0354</strain>
        <tissue evidence="1">Mantle</tissue>
    </source>
</reference>
<reference evidence="1" key="1">
    <citation type="journal article" date="2021" name="Genome Biol. Evol.">
        <title>A High-Quality Reference Genome for a Parasitic Bivalve with Doubly Uniparental Inheritance (Bivalvia: Unionida).</title>
        <authorList>
            <person name="Smith C.H."/>
        </authorList>
    </citation>
    <scope>NUCLEOTIDE SEQUENCE</scope>
    <source>
        <strain evidence="1">CHS0354</strain>
    </source>
</reference>
<dbReference type="Proteomes" id="UP001195483">
    <property type="component" value="Unassembled WGS sequence"/>
</dbReference>
<protein>
    <submittedName>
        <fullName evidence="1">Uncharacterized protein</fullName>
    </submittedName>
</protein>
<evidence type="ECO:0000313" key="1">
    <source>
        <dbReference type="EMBL" id="KAK3588107.1"/>
    </source>
</evidence>
<organism evidence="1 2">
    <name type="scientific">Potamilus streckersoni</name>
    <dbReference type="NCBI Taxonomy" id="2493646"/>
    <lineage>
        <taxon>Eukaryota</taxon>
        <taxon>Metazoa</taxon>
        <taxon>Spiralia</taxon>
        <taxon>Lophotrochozoa</taxon>
        <taxon>Mollusca</taxon>
        <taxon>Bivalvia</taxon>
        <taxon>Autobranchia</taxon>
        <taxon>Heteroconchia</taxon>
        <taxon>Palaeoheterodonta</taxon>
        <taxon>Unionida</taxon>
        <taxon>Unionoidea</taxon>
        <taxon>Unionidae</taxon>
        <taxon>Ambleminae</taxon>
        <taxon>Lampsilini</taxon>
        <taxon>Potamilus</taxon>
    </lineage>
</organism>
<keyword evidence="2" id="KW-1185">Reference proteome</keyword>
<gene>
    <name evidence="1" type="ORF">CHS0354_012165</name>
</gene>
<reference evidence="1" key="2">
    <citation type="journal article" date="2021" name="Genome Biol. Evol.">
        <title>Developing a high-quality reference genome for a parasitic bivalve with doubly uniparental inheritance (Bivalvia: Unionida).</title>
        <authorList>
            <person name="Smith C.H."/>
        </authorList>
    </citation>
    <scope>NUCLEOTIDE SEQUENCE</scope>
    <source>
        <strain evidence="1">CHS0354</strain>
        <tissue evidence="1">Mantle</tissue>
    </source>
</reference>
<dbReference type="EMBL" id="JAEAOA010000745">
    <property type="protein sequence ID" value="KAK3588107.1"/>
    <property type="molecule type" value="Genomic_DNA"/>
</dbReference>
<proteinExistence type="predicted"/>
<comment type="caution">
    <text evidence="1">The sequence shown here is derived from an EMBL/GenBank/DDBJ whole genome shotgun (WGS) entry which is preliminary data.</text>
</comment>
<accession>A0AAE0VT22</accession>
<sequence length="115" mass="13310">MVELSRKGKSFQAIPLCDETFEYMKKATACPDIMAYPLPAFEYRRCTEHGNADAISRFSNTRDFNCDDVDVMEPLCCGTCRKCRKRDNDISQKQRLGHKQEEDISRQTNLFITTD</sequence>
<dbReference type="AlphaFoldDB" id="A0AAE0VT22"/>